<dbReference type="GO" id="GO:0003700">
    <property type="term" value="F:DNA-binding transcription factor activity"/>
    <property type="evidence" value="ECO:0007669"/>
    <property type="project" value="TreeGrafter"/>
</dbReference>
<dbReference type="Proteomes" id="UP000095463">
    <property type="component" value="Unassembled WGS sequence"/>
</dbReference>
<evidence type="ECO:0000256" key="2">
    <source>
        <dbReference type="PROSITE-ProRule" id="PRU00335"/>
    </source>
</evidence>
<dbReference type="Pfam" id="PF00440">
    <property type="entry name" value="TetR_N"/>
    <property type="match status" value="1"/>
</dbReference>
<sequence>MSKAESLSRMDWIIAATVALGAAGVDGVRVEALARQLKTSKGSFYWHFRDRADLLDALLTLWEDEGTEQVIAAAAHLPTPAARLDAVLEEAVQFDVHGAEVSAVEGAIRAWAGQDEATAARVRLIDARRVDYLRDELQLAGHAPDVAQRRAEGLYLALLGYYAAHRYASPSANGDALAALLRLAVD</sequence>
<keyword evidence="1 2" id="KW-0238">DNA-binding</keyword>
<dbReference type="InterPro" id="IPR050109">
    <property type="entry name" value="HTH-type_TetR-like_transc_reg"/>
</dbReference>
<name>A0A1E5XVN5_9HYPH</name>
<feature type="domain" description="HTH tetR-type" evidence="3">
    <location>
        <begin position="6"/>
        <end position="66"/>
    </location>
</feature>
<reference evidence="4 5" key="1">
    <citation type="journal article" date="2015" name="Genome Announc.">
        <title>Genome Assemblies of Three Soil-Associated Devosia species: D. insulae, D. limi, and D. soli.</title>
        <authorList>
            <person name="Hassan Y.I."/>
            <person name="Lepp D."/>
            <person name="Zhou T."/>
        </authorList>
    </citation>
    <scope>NUCLEOTIDE SEQUENCE [LARGE SCALE GENOMIC DNA]</scope>
    <source>
        <strain evidence="4 5">DS-56</strain>
    </source>
</reference>
<dbReference type="InterPro" id="IPR001647">
    <property type="entry name" value="HTH_TetR"/>
</dbReference>
<feature type="DNA-binding region" description="H-T-H motif" evidence="2">
    <location>
        <begin position="29"/>
        <end position="48"/>
    </location>
</feature>
<keyword evidence="5" id="KW-1185">Reference proteome</keyword>
<protein>
    <recommendedName>
        <fullName evidence="3">HTH tetR-type domain-containing protein</fullName>
    </recommendedName>
</protein>
<evidence type="ECO:0000313" key="4">
    <source>
        <dbReference type="EMBL" id="OEO32658.1"/>
    </source>
</evidence>
<dbReference type="PANTHER" id="PTHR30055:SF239">
    <property type="entry name" value="TRANSCRIPTIONAL REGULATORY PROTEIN"/>
    <property type="match status" value="1"/>
</dbReference>
<comment type="caution">
    <text evidence="4">The sequence shown here is derived from an EMBL/GenBank/DDBJ whole genome shotgun (WGS) entry which is preliminary data.</text>
</comment>
<gene>
    <name evidence="4" type="ORF">VW23_010620</name>
</gene>
<dbReference type="PROSITE" id="PS50977">
    <property type="entry name" value="HTH_TETR_2"/>
    <property type="match status" value="1"/>
</dbReference>
<evidence type="ECO:0000256" key="1">
    <source>
        <dbReference type="ARBA" id="ARBA00023125"/>
    </source>
</evidence>
<dbReference type="PANTHER" id="PTHR30055">
    <property type="entry name" value="HTH-TYPE TRANSCRIPTIONAL REGULATOR RUTR"/>
    <property type="match status" value="1"/>
</dbReference>
<dbReference type="Gene3D" id="1.10.357.10">
    <property type="entry name" value="Tetracycline Repressor, domain 2"/>
    <property type="match status" value="1"/>
</dbReference>
<dbReference type="InterPro" id="IPR009057">
    <property type="entry name" value="Homeodomain-like_sf"/>
</dbReference>
<dbReference type="AlphaFoldDB" id="A0A1E5XVN5"/>
<accession>A0A1E5XVN5</accession>
<organism evidence="4 5">
    <name type="scientific">Devosia insulae DS-56</name>
    <dbReference type="NCBI Taxonomy" id="1116389"/>
    <lineage>
        <taxon>Bacteria</taxon>
        <taxon>Pseudomonadati</taxon>
        <taxon>Pseudomonadota</taxon>
        <taxon>Alphaproteobacteria</taxon>
        <taxon>Hyphomicrobiales</taxon>
        <taxon>Devosiaceae</taxon>
        <taxon>Devosia</taxon>
    </lineage>
</organism>
<dbReference type="RefSeq" id="WP_069908225.1">
    <property type="nucleotide sequence ID" value="NZ_LAJE02000063.1"/>
</dbReference>
<dbReference type="SUPFAM" id="SSF46689">
    <property type="entry name" value="Homeodomain-like"/>
    <property type="match status" value="1"/>
</dbReference>
<proteinExistence type="predicted"/>
<dbReference type="EMBL" id="LAJE02000063">
    <property type="protein sequence ID" value="OEO32658.1"/>
    <property type="molecule type" value="Genomic_DNA"/>
</dbReference>
<evidence type="ECO:0000313" key="5">
    <source>
        <dbReference type="Proteomes" id="UP000095463"/>
    </source>
</evidence>
<dbReference type="GO" id="GO:0000976">
    <property type="term" value="F:transcription cis-regulatory region binding"/>
    <property type="evidence" value="ECO:0007669"/>
    <property type="project" value="TreeGrafter"/>
</dbReference>
<evidence type="ECO:0000259" key="3">
    <source>
        <dbReference type="PROSITE" id="PS50977"/>
    </source>
</evidence>